<evidence type="ECO:0000256" key="2">
    <source>
        <dbReference type="ARBA" id="ARBA00023043"/>
    </source>
</evidence>
<evidence type="ECO:0000313" key="6">
    <source>
        <dbReference type="Proteomes" id="UP000095751"/>
    </source>
</evidence>
<dbReference type="SUPFAM" id="SSF48403">
    <property type="entry name" value="Ankyrin repeat"/>
    <property type="match status" value="1"/>
</dbReference>
<dbReference type="PANTHER" id="PTHR24173:SF74">
    <property type="entry name" value="ANKYRIN REPEAT DOMAIN-CONTAINING PROTEIN 16"/>
    <property type="match status" value="1"/>
</dbReference>
<feature type="region of interest" description="Disordered" evidence="4">
    <location>
        <begin position="448"/>
        <end position="476"/>
    </location>
</feature>
<sequence>MNCDPTTNDDEVPTTTTTTTTVTADSWSRVAVGRLKTVKKGSVKVRQTDNNNVNDNTIAVVFDSSNSTSSTRGRGSLSGWTLCPLCEKYSNKKFALGRGIANHLQDIHTPWNPGKLVQKIHRRKYETSKREHKDDPSSSLSSFEPLISWKPTDEEKEVWATNILQILQQIEEQKTAMITSVEFESESETTTKLENNVKDNETGRKAPPPSAADKSGKPAVVYRQSLPPFLMAASEGDIVKIRELVEEAKLKDNNGKTDRHKSISDHWAAGGGHLDCLRYLYELRGTLSGVVIPNEVQQQHQKPKSRALRRRDGKTCLHYAARNGHMDCIRYLLEEQHQHIHHNVDEGSGDGTTPLHLACYGGHPETVRYLIKNFGANVNTKNDWGCLCSHWVGMTISESEESIRELCGYLYEQCGISFVDTQGQGHTTLHKAAHRLNRHVIQWMADSKSSGGAGLHQEDKRKAGKPDLGGHKPSDIWMHMGGDNEFSEWMKTNLGW</sequence>
<proteinExistence type="predicted"/>
<protein>
    <submittedName>
        <fullName evidence="5">Ankyrin</fullName>
    </submittedName>
</protein>
<dbReference type="PANTHER" id="PTHR24173">
    <property type="entry name" value="ANKYRIN REPEAT CONTAINING"/>
    <property type="match status" value="1"/>
</dbReference>
<dbReference type="SMART" id="SM00248">
    <property type="entry name" value="ANK"/>
    <property type="match status" value="5"/>
</dbReference>
<dbReference type="InParanoid" id="A0A1E7FF87"/>
<evidence type="ECO:0000256" key="1">
    <source>
        <dbReference type="ARBA" id="ARBA00022737"/>
    </source>
</evidence>
<keyword evidence="1" id="KW-0677">Repeat</keyword>
<dbReference type="Proteomes" id="UP000095751">
    <property type="component" value="Unassembled WGS sequence"/>
</dbReference>
<feature type="compositionally biased region" description="Basic and acidic residues" evidence="4">
    <location>
        <begin position="125"/>
        <end position="136"/>
    </location>
</feature>
<gene>
    <name evidence="5" type="ORF">FRACYDRAFT_186133</name>
</gene>
<keyword evidence="6" id="KW-1185">Reference proteome</keyword>
<feature type="compositionally biased region" description="Basic and acidic residues" evidence="4">
    <location>
        <begin position="456"/>
        <end position="474"/>
    </location>
</feature>
<feature type="compositionally biased region" description="Basic and acidic residues" evidence="4">
    <location>
        <begin position="189"/>
        <end position="204"/>
    </location>
</feature>
<accession>A0A1E7FF87</accession>
<feature type="region of interest" description="Disordered" evidence="4">
    <location>
        <begin position="124"/>
        <end position="144"/>
    </location>
</feature>
<feature type="region of interest" description="Disordered" evidence="4">
    <location>
        <begin position="1"/>
        <end position="20"/>
    </location>
</feature>
<evidence type="ECO:0000313" key="5">
    <source>
        <dbReference type="EMBL" id="OEU16838.1"/>
    </source>
</evidence>
<dbReference type="EMBL" id="KV784358">
    <property type="protein sequence ID" value="OEU16838.1"/>
    <property type="molecule type" value="Genomic_DNA"/>
</dbReference>
<dbReference type="InterPro" id="IPR002110">
    <property type="entry name" value="Ankyrin_rpt"/>
</dbReference>
<dbReference type="InterPro" id="IPR036770">
    <property type="entry name" value="Ankyrin_rpt-contain_sf"/>
</dbReference>
<feature type="repeat" description="ANK" evidence="3">
    <location>
        <begin position="350"/>
        <end position="383"/>
    </location>
</feature>
<dbReference type="AlphaFoldDB" id="A0A1E7FF87"/>
<organism evidence="5 6">
    <name type="scientific">Fragilariopsis cylindrus CCMP1102</name>
    <dbReference type="NCBI Taxonomy" id="635003"/>
    <lineage>
        <taxon>Eukaryota</taxon>
        <taxon>Sar</taxon>
        <taxon>Stramenopiles</taxon>
        <taxon>Ochrophyta</taxon>
        <taxon>Bacillariophyta</taxon>
        <taxon>Bacillariophyceae</taxon>
        <taxon>Bacillariophycidae</taxon>
        <taxon>Bacillariales</taxon>
        <taxon>Bacillariaceae</taxon>
        <taxon>Fragilariopsis</taxon>
    </lineage>
</organism>
<dbReference type="KEGG" id="fcy:FRACYDRAFT_186133"/>
<dbReference type="PROSITE" id="PS50088">
    <property type="entry name" value="ANK_REPEAT"/>
    <property type="match status" value="2"/>
</dbReference>
<dbReference type="Gene3D" id="1.25.40.20">
    <property type="entry name" value="Ankyrin repeat-containing domain"/>
    <property type="match status" value="1"/>
</dbReference>
<evidence type="ECO:0000256" key="3">
    <source>
        <dbReference type="PROSITE-ProRule" id="PRU00023"/>
    </source>
</evidence>
<name>A0A1E7FF87_9STRA</name>
<feature type="region of interest" description="Disordered" evidence="4">
    <location>
        <begin position="181"/>
        <end position="218"/>
    </location>
</feature>
<dbReference type="OrthoDB" id="43922at2759"/>
<keyword evidence="2 3" id="KW-0040">ANK repeat</keyword>
<evidence type="ECO:0000256" key="4">
    <source>
        <dbReference type="SAM" id="MobiDB-lite"/>
    </source>
</evidence>
<feature type="repeat" description="ANK" evidence="3">
    <location>
        <begin position="312"/>
        <end position="334"/>
    </location>
</feature>
<dbReference type="PROSITE" id="PS50297">
    <property type="entry name" value="ANK_REP_REGION"/>
    <property type="match status" value="2"/>
</dbReference>
<dbReference type="Pfam" id="PF12796">
    <property type="entry name" value="Ank_2"/>
    <property type="match status" value="1"/>
</dbReference>
<reference evidence="5 6" key="1">
    <citation type="submission" date="2016-09" db="EMBL/GenBank/DDBJ databases">
        <title>Extensive genetic diversity and differential bi-allelic expression allows diatom success in the polar Southern Ocean.</title>
        <authorList>
            <consortium name="DOE Joint Genome Institute"/>
            <person name="Mock T."/>
            <person name="Otillar R.P."/>
            <person name="Strauss J."/>
            <person name="Dupont C."/>
            <person name="Frickenhaus S."/>
            <person name="Maumus F."/>
            <person name="Mcmullan M."/>
            <person name="Sanges R."/>
            <person name="Schmutz J."/>
            <person name="Toseland A."/>
            <person name="Valas R."/>
            <person name="Veluchamy A."/>
            <person name="Ward B.J."/>
            <person name="Allen A."/>
            <person name="Barry K."/>
            <person name="Falciatore A."/>
            <person name="Ferrante M."/>
            <person name="Fortunato A.E."/>
            <person name="Gloeckner G."/>
            <person name="Gruber A."/>
            <person name="Hipkin R."/>
            <person name="Janech M."/>
            <person name="Kroth P."/>
            <person name="Leese F."/>
            <person name="Lindquist E."/>
            <person name="Lyon B.R."/>
            <person name="Martin J."/>
            <person name="Mayer C."/>
            <person name="Parker M."/>
            <person name="Quesneville H."/>
            <person name="Raymond J."/>
            <person name="Uhlig C."/>
            <person name="Valentin K.U."/>
            <person name="Worden A.Z."/>
            <person name="Armbrust E.V."/>
            <person name="Bowler C."/>
            <person name="Green B."/>
            <person name="Moulton V."/>
            <person name="Van Oosterhout C."/>
            <person name="Grigoriev I."/>
        </authorList>
    </citation>
    <scope>NUCLEOTIDE SEQUENCE [LARGE SCALE GENOMIC DNA]</scope>
    <source>
        <strain evidence="5 6">CCMP1102</strain>
    </source>
</reference>